<accession>A0A2K0WSX9</accession>
<reference evidence="2 3" key="1">
    <citation type="submission" date="2017-06" db="EMBL/GenBank/DDBJ databases">
        <title>Genome of Fusarium nygamai isolate CS10214.</title>
        <authorList>
            <person name="Gardiner D.M."/>
            <person name="Obanor F."/>
            <person name="Kazan K."/>
        </authorList>
    </citation>
    <scope>NUCLEOTIDE SEQUENCE [LARGE SCALE GENOMIC DNA]</scope>
    <source>
        <strain evidence="2 3">CS10214</strain>
    </source>
</reference>
<dbReference type="OrthoDB" id="2546325at2759"/>
<comment type="caution">
    <text evidence="2">The sequence shown here is derived from an EMBL/GenBank/DDBJ whole genome shotgun (WGS) entry which is preliminary data.</text>
</comment>
<name>A0A2K0WSX9_GIBNY</name>
<keyword evidence="3" id="KW-1185">Reference proteome</keyword>
<feature type="compositionally biased region" description="Basic and acidic residues" evidence="1">
    <location>
        <begin position="1"/>
        <end position="10"/>
    </location>
</feature>
<dbReference type="STRING" id="42673.A0A2K0WSX9"/>
<evidence type="ECO:0000313" key="2">
    <source>
        <dbReference type="EMBL" id="PNP85334.1"/>
    </source>
</evidence>
<dbReference type="EMBL" id="MTQA01000020">
    <property type="protein sequence ID" value="PNP85334.1"/>
    <property type="molecule type" value="Genomic_DNA"/>
</dbReference>
<dbReference type="Proteomes" id="UP000236664">
    <property type="component" value="Unassembled WGS sequence"/>
</dbReference>
<feature type="compositionally biased region" description="Polar residues" evidence="1">
    <location>
        <begin position="27"/>
        <end position="49"/>
    </location>
</feature>
<evidence type="ECO:0000256" key="1">
    <source>
        <dbReference type="SAM" id="MobiDB-lite"/>
    </source>
</evidence>
<dbReference type="AlphaFoldDB" id="A0A2K0WSX9"/>
<gene>
    <name evidence="2" type="ORF">FNYG_01324</name>
</gene>
<protein>
    <submittedName>
        <fullName evidence="2">Uncharacterized protein</fullName>
    </submittedName>
</protein>
<evidence type="ECO:0000313" key="3">
    <source>
        <dbReference type="Proteomes" id="UP000236664"/>
    </source>
</evidence>
<organism evidence="2 3">
    <name type="scientific">Gibberella nygamai</name>
    <name type="common">Bean root rot disease fungus</name>
    <name type="synonym">Fusarium nygamai</name>
    <dbReference type="NCBI Taxonomy" id="42673"/>
    <lineage>
        <taxon>Eukaryota</taxon>
        <taxon>Fungi</taxon>
        <taxon>Dikarya</taxon>
        <taxon>Ascomycota</taxon>
        <taxon>Pezizomycotina</taxon>
        <taxon>Sordariomycetes</taxon>
        <taxon>Hypocreomycetidae</taxon>
        <taxon>Hypocreales</taxon>
        <taxon>Nectriaceae</taxon>
        <taxon>Fusarium</taxon>
        <taxon>Fusarium fujikuroi species complex</taxon>
    </lineage>
</organism>
<feature type="region of interest" description="Disordered" evidence="1">
    <location>
        <begin position="1"/>
        <end position="57"/>
    </location>
</feature>
<proteinExistence type="predicted"/>
<sequence length="191" mass="21103">MLGLRKTFDIRRKRKSSSSSSLRSDVQEASSSRSTMESVRQGLKQSLSNGKDKQNHVAVSIKEAEVSDGESESTTVASNQTTHDEVINVVNGSTVAKLDYERLTKVTRTVKKLIAKLDDYYEVFVDEMDIRGFLEYISDERLIHMPKKGSEWDRVLSTAQFFGLQITAFASKIDTFAAGAHSSAPAALASC</sequence>